<protein>
    <submittedName>
        <fullName evidence="1">Uncharacterized protein</fullName>
    </submittedName>
</protein>
<reference evidence="1 2" key="1">
    <citation type="submission" date="2015-01" db="EMBL/GenBank/DDBJ databases">
        <title>Genome of allotetraploid Gossypium barbadense reveals genomic plasticity and fiber elongation in cotton evolution.</title>
        <authorList>
            <person name="Chen X."/>
            <person name="Liu X."/>
            <person name="Zhao B."/>
            <person name="Zheng H."/>
            <person name="Hu Y."/>
            <person name="Lu G."/>
            <person name="Yang C."/>
            <person name="Chen J."/>
            <person name="Shan C."/>
            <person name="Zhang L."/>
            <person name="Zhou Y."/>
            <person name="Wang L."/>
            <person name="Guo W."/>
            <person name="Bai Y."/>
            <person name="Ruan J."/>
            <person name="Shangguan X."/>
            <person name="Mao Y."/>
            <person name="Jiang J."/>
            <person name="Zhu Y."/>
            <person name="Lei J."/>
            <person name="Kang H."/>
            <person name="Chen S."/>
            <person name="He X."/>
            <person name="Wang R."/>
            <person name="Wang Y."/>
            <person name="Chen J."/>
            <person name="Wang L."/>
            <person name="Yu S."/>
            <person name="Wang B."/>
            <person name="Wei J."/>
            <person name="Song S."/>
            <person name="Lu X."/>
            <person name="Gao Z."/>
            <person name="Gu W."/>
            <person name="Deng X."/>
            <person name="Ma D."/>
            <person name="Wang S."/>
            <person name="Liang W."/>
            <person name="Fang L."/>
            <person name="Cai C."/>
            <person name="Zhu X."/>
            <person name="Zhou B."/>
            <person name="Zhang Y."/>
            <person name="Chen Z."/>
            <person name="Xu S."/>
            <person name="Zhu R."/>
            <person name="Wang S."/>
            <person name="Zhang T."/>
            <person name="Zhao G."/>
        </authorList>
    </citation>
    <scope>NUCLEOTIDE SEQUENCE [LARGE SCALE GENOMIC DNA]</scope>
    <source>
        <strain evidence="2">cv. Xinhai21</strain>
        <tissue evidence="1">Leaf</tissue>
    </source>
</reference>
<gene>
    <name evidence="1" type="ORF">GOBAR_AA39353</name>
</gene>
<dbReference type="EMBL" id="KZ671353">
    <property type="protein sequence ID" value="PPR81365.1"/>
    <property type="molecule type" value="Genomic_DNA"/>
</dbReference>
<organism evidence="1 2">
    <name type="scientific">Gossypium barbadense</name>
    <name type="common">Sea Island cotton</name>
    <name type="synonym">Hibiscus barbadensis</name>
    <dbReference type="NCBI Taxonomy" id="3634"/>
    <lineage>
        <taxon>Eukaryota</taxon>
        <taxon>Viridiplantae</taxon>
        <taxon>Streptophyta</taxon>
        <taxon>Embryophyta</taxon>
        <taxon>Tracheophyta</taxon>
        <taxon>Spermatophyta</taxon>
        <taxon>Magnoliopsida</taxon>
        <taxon>eudicotyledons</taxon>
        <taxon>Gunneridae</taxon>
        <taxon>Pentapetalae</taxon>
        <taxon>rosids</taxon>
        <taxon>malvids</taxon>
        <taxon>Malvales</taxon>
        <taxon>Malvaceae</taxon>
        <taxon>Malvoideae</taxon>
        <taxon>Gossypium</taxon>
    </lineage>
</organism>
<sequence>MSGDDGVAHREGWRSPPIKTIVLGHGHGAPSTRHFSRWPRIAHMFPRSMGGLTGVDPLMILGFAPNGQWSPCPPHGLTWDLFTQMS</sequence>
<name>A0A2P5VR92_GOSBA</name>
<dbReference type="Proteomes" id="UP000239757">
    <property type="component" value="Unassembled WGS sequence"/>
</dbReference>
<proteinExistence type="predicted"/>
<evidence type="ECO:0000313" key="2">
    <source>
        <dbReference type="Proteomes" id="UP000239757"/>
    </source>
</evidence>
<evidence type="ECO:0000313" key="1">
    <source>
        <dbReference type="EMBL" id="PPR81365.1"/>
    </source>
</evidence>
<dbReference type="AlphaFoldDB" id="A0A2P5VR92"/>
<accession>A0A2P5VR92</accession>